<dbReference type="InterPro" id="IPR050796">
    <property type="entry name" value="SCF_F-box_component"/>
</dbReference>
<dbReference type="Gene3D" id="1.20.1280.50">
    <property type="match status" value="1"/>
</dbReference>
<protein>
    <submittedName>
        <fullName evidence="2">Putative F-box domain-containing protein</fullName>
    </submittedName>
</protein>
<dbReference type="Gramene" id="rna28407">
    <property type="protein sequence ID" value="RHN53496.1"/>
    <property type="gene ID" value="gene28407"/>
</dbReference>
<reference evidence="2" key="1">
    <citation type="journal article" date="2018" name="Nat. Plants">
        <title>Whole-genome landscape of Medicago truncatula symbiotic genes.</title>
        <authorList>
            <person name="Pecrix Y."/>
            <person name="Gamas P."/>
            <person name="Carrere S."/>
        </authorList>
    </citation>
    <scope>NUCLEOTIDE SEQUENCE</scope>
    <source>
        <tissue evidence="2">Leaves</tissue>
    </source>
</reference>
<comment type="caution">
    <text evidence="2">The sequence shown here is derived from an EMBL/GenBank/DDBJ whole genome shotgun (WGS) entry which is preliminary data.</text>
</comment>
<evidence type="ECO:0000313" key="2">
    <source>
        <dbReference type="EMBL" id="RHN53496.1"/>
    </source>
</evidence>
<dbReference type="InterPro" id="IPR006527">
    <property type="entry name" value="F-box-assoc_dom_typ1"/>
</dbReference>
<dbReference type="CDD" id="cd22157">
    <property type="entry name" value="F-box_AtFBW1-like"/>
    <property type="match status" value="1"/>
</dbReference>
<dbReference type="NCBIfam" id="TIGR01640">
    <property type="entry name" value="F_box_assoc_1"/>
    <property type="match status" value="1"/>
</dbReference>
<dbReference type="PANTHER" id="PTHR31672:SF13">
    <property type="entry name" value="F-BOX PROTEIN CPR30-LIKE"/>
    <property type="match status" value="1"/>
</dbReference>
<dbReference type="InterPro" id="IPR017451">
    <property type="entry name" value="F-box-assoc_interact_dom"/>
</dbReference>
<accession>A0A396HJP2</accession>
<name>A0A396HJP2_MEDTR</name>
<sequence>MMISSSKMVTTEKTLTLTSQSPSLNVQLLPTLPFDLIPEILCWLPVIFLLRFRSVCKSWNSLISSDLKFAKKQHFCMSTTRRLHFVSHASYSNKYTFTSYPIDFLNIRIRKRKRKRKRKERIKATNLNLTRFEYFSTGGNYAMASSDHFVGSCNGIICIANHYTGLVILCNPSIRTIKELPLFEKPSKVYSNNMTFGFGYDSFRDTYKVVVGLRYQIQDSNGNYIHKIEVKVHTLDTNIWKSIQDFPYGVGPIDLQPGKFVSSAINWLCSDEIQLRNPSFIVSYDLGKESYQKILPPNYGGVDVCKLWTLDVLRDCLCATSGDNVWAMKDVWIMKEYGNVGSWIKLYTIDSSKYHIEAVHIFENDQVLVKICPHSKIFVYNSRNCTFKCGNFERIPEICVESLISSCF</sequence>
<dbReference type="PROSITE" id="PS50181">
    <property type="entry name" value="FBOX"/>
    <property type="match status" value="1"/>
</dbReference>
<dbReference type="SUPFAM" id="SSF81383">
    <property type="entry name" value="F-box domain"/>
    <property type="match status" value="1"/>
</dbReference>
<dbReference type="SMART" id="SM00256">
    <property type="entry name" value="FBOX"/>
    <property type="match status" value="1"/>
</dbReference>
<dbReference type="PANTHER" id="PTHR31672">
    <property type="entry name" value="BNACNNG10540D PROTEIN"/>
    <property type="match status" value="1"/>
</dbReference>
<dbReference type="Pfam" id="PF00646">
    <property type="entry name" value="F-box"/>
    <property type="match status" value="1"/>
</dbReference>
<dbReference type="EMBL" id="PSQE01000005">
    <property type="protein sequence ID" value="RHN53496.1"/>
    <property type="molecule type" value="Genomic_DNA"/>
</dbReference>
<dbReference type="Proteomes" id="UP000265566">
    <property type="component" value="Chromosome 5"/>
</dbReference>
<evidence type="ECO:0000259" key="1">
    <source>
        <dbReference type="PROSITE" id="PS50181"/>
    </source>
</evidence>
<dbReference type="AlphaFoldDB" id="A0A396HJP2"/>
<feature type="domain" description="F-box" evidence="1">
    <location>
        <begin position="26"/>
        <end position="72"/>
    </location>
</feature>
<gene>
    <name evidence="2" type="ORF">MtrunA17_Chr5g0396471</name>
</gene>
<dbReference type="InterPro" id="IPR001810">
    <property type="entry name" value="F-box_dom"/>
</dbReference>
<proteinExistence type="predicted"/>
<dbReference type="InterPro" id="IPR036047">
    <property type="entry name" value="F-box-like_dom_sf"/>
</dbReference>
<dbReference type="Pfam" id="PF07734">
    <property type="entry name" value="FBA_1"/>
    <property type="match status" value="1"/>
</dbReference>
<organism evidence="2">
    <name type="scientific">Medicago truncatula</name>
    <name type="common">Barrel medic</name>
    <name type="synonym">Medicago tribuloides</name>
    <dbReference type="NCBI Taxonomy" id="3880"/>
    <lineage>
        <taxon>Eukaryota</taxon>
        <taxon>Viridiplantae</taxon>
        <taxon>Streptophyta</taxon>
        <taxon>Embryophyta</taxon>
        <taxon>Tracheophyta</taxon>
        <taxon>Spermatophyta</taxon>
        <taxon>Magnoliopsida</taxon>
        <taxon>eudicotyledons</taxon>
        <taxon>Gunneridae</taxon>
        <taxon>Pentapetalae</taxon>
        <taxon>rosids</taxon>
        <taxon>fabids</taxon>
        <taxon>Fabales</taxon>
        <taxon>Fabaceae</taxon>
        <taxon>Papilionoideae</taxon>
        <taxon>50 kb inversion clade</taxon>
        <taxon>NPAAA clade</taxon>
        <taxon>Hologalegina</taxon>
        <taxon>IRL clade</taxon>
        <taxon>Trifolieae</taxon>
        <taxon>Medicago</taxon>
    </lineage>
</organism>